<dbReference type="InterPro" id="IPR017911">
    <property type="entry name" value="MacB-like_ATP-bd"/>
</dbReference>
<dbReference type="PROSITE" id="PS00211">
    <property type="entry name" value="ABC_TRANSPORTER_1"/>
    <property type="match status" value="1"/>
</dbReference>
<sequence length="332" mass="36105">MIHCEGLVKIFKTDDVEVVALQGLNLTVEQGEMMAIIGNSGSGKSSLLNILGGLDKPSAGQAVVGKWDLLKMSKDQLVTYKRSEVGFIWQNNARNLVPYLTALQNVELPMLIGGKADRTYAKELLRAVGLEHRMGNRLTQLSGGEQQRVAIAIALANRPRLLLADEPTGSVDSATGERILDIFRELNRKTGVTIVIVTHDLSVADKVDRVVAIRDGLTSTEWIMRQSARDNEAITGIDKDSGIVHDLTERPIFGARHEEFVVVDRVGRLQIPQAYLEAMNVEGKVVLSFDGTIVTIGPPGVPTESREGFGREERSHTEDGGVSGSGESRRSG</sequence>
<comment type="caution">
    <text evidence="6">The sequence shown here is derived from an EMBL/GenBank/DDBJ whole genome shotgun (WGS) entry which is preliminary data.</text>
</comment>
<feature type="region of interest" description="Disordered" evidence="4">
    <location>
        <begin position="296"/>
        <end position="332"/>
    </location>
</feature>
<keyword evidence="2" id="KW-0547">Nucleotide-binding</keyword>
<dbReference type="Gene3D" id="3.40.50.300">
    <property type="entry name" value="P-loop containing nucleotide triphosphate hydrolases"/>
    <property type="match status" value="1"/>
</dbReference>
<evidence type="ECO:0000313" key="7">
    <source>
        <dbReference type="Proteomes" id="UP001596113"/>
    </source>
</evidence>
<dbReference type="PANTHER" id="PTHR24220">
    <property type="entry name" value="IMPORT ATP-BINDING PROTEIN"/>
    <property type="match status" value="1"/>
</dbReference>
<dbReference type="InterPro" id="IPR027417">
    <property type="entry name" value="P-loop_NTPase"/>
</dbReference>
<dbReference type="SUPFAM" id="SSF52540">
    <property type="entry name" value="P-loop containing nucleoside triphosphate hydrolases"/>
    <property type="match status" value="1"/>
</dbReference>
<accession>A0ABW0HR57</accession>
<dbReference type="GO" id="GO:0005524">
    <property type="term" value="F:ATP binding"/>
    <property type="evidence" value="ECO:0007669"/>
    <property type="project" value="UniProtKB-KW"/>
</dbReference>
<feature type="domain" description="ABC transporter" evidence="5">
    <location>
        <begin position="2"/>
        <end position="240"/>
    </location>
</feature>
<proteinExistence type="predicted"/>
<evidence type="ECO:0000256" key="1">
    <source>
        <dbReference type="ARBA" id="ARBA00022448"/>
    </source>
</evidence>
<feature type="compositionally biased region" description="Basic and acidic residues" evidence="4">
    <location>
        <begin position="304"/>
        <end position="319"/>
    </location>
</feature>
<reference evidence="7" key="1">
    <citation type="journal article" date="2019" name="Int. J. Syst. Evol. Microbiol.">
        <title>The Global Catalogue of Microorganisms (GCM) 10K type strain sequencing project: providing services to taxonomists for standard genome sequencing and annotation.</title>
        <authorList>
            <consortium name="The Broad Institute Genomics Platform"/>
            <consortium name="The Broad Institute Genome Sequencing Center for Infectious Disease"/>
            <person name="Wu L."/>
            <person name="Ma J."/>
        </authorList>
    </citation>
    <scope>NUCLEOTIDE SEQUENCE [LARGE SCALE GENOMIC DNA]</scope>
    <source>
        <strain evidence="7">CGMCC 1.18575</strain>
    </source>
</reference>
<dbReference type="SMART" id="SM00382">
    <property type="entry name" value="AAA"/>
    <property type="match status" value="1"/>
</dbReference>
<gene>
    <name evidence="6" type="ORF">ACFPOF_13330</name>
</gene>
<evidence type="ECO:0000256" key="3">
    <source>
        <dbReference type="ARBA" id="ARBA00022840"/>
    </source>
</evidence>
<dbReference type="RefSeq" id="WP_378133355.1">
    <property type="nucleotide sequence ID" value="NZ_JBHSMI010000025.1"/>
</dbReference>
<dbReference type="InterPro" id="IPR017871">
    <property type="entry name" value="ABC_transporter-like_CS"/>
</dbReference>
<organism evidence="6 7">
    <name type="scientific">Cohnella soli</name>
    <dbReference type="NCBI Taxonomy" id="425005"/>
    <lineage>
        <taxon>Bacteria</taxon>
        <taxon>Bacillati</taxon>
        <taxon>Bacillota</taxon>
        <taxon>Bacilli</taxon>
        <taxon>Bacillales</taxon>
        <taxon>Paenibacillaceae</taxon>
        <taxon>Cohnella</taxon>
    </lineage>
</organism>
<evidence type="ECO:0000259" key="5">
    <source>
        <dbReference type="PROSITE" id="PS50893"/>
    </source>
</evidence>
<dbReference type="InterPro" id="IPR003593">
    <property type="entry name" value="AAA+_ATPase"/>
</dbReference>
<dbReference type="Pfam" id="PF00005">
    <property type="entry name" value="ABC_tran"/>
    <property type="match status" value="1"/>
</dbReference>
<dbReference type="EMBL" id="JBHSMI010000025">
    <property type="protein sequence ID" value="MFC5403720.1"/>
    <property type="molecule type" value="Genomic_DNA"/>
</dbReference>
<keyword evidence="1" id="KW-0813">Transport</keyword>
<dbReference type="PANTHER" id="PTHR24220:SF685">
    <property type="entry name" value="ABC TRANSPORTER RELATED"/>
    <property type="match status" value="1"/>
</dbReference>
<evidence type="ECO:0000313" key="6">
    <source>
        <dbReference type="EMBL" id="MFC5403720.1"/>
    </source>
</evidence>
<dbReference type="InterPro" id="IPR003439">
    <property type="entry name" value="ABC_transporter-like_ATP-bd"/>
</dbReference>
<evidence type="ECO:0000256" key="4">
    <source>
        <dbReference type="SAM" id="MobiDB-lite"/>
    </source>
</evidence>
<keyword evidence="7" id="KW-1185">Reference proteome</keyword>
<evidence type="ECO:0000256" key="2">
    <source>
        <dbReference type="ARBA" id="ARBA00022741"/>
    </source>
</evidence>
<dbReference type="Proteomes" id="UP001596113">
    <property type="component" value="Unassembled WGS sequence"/>
</dbReference>
<keyword evidence="3 6" id="KW-0067">ATP-binding</keyword>
<protein>
    <submittedName>
        <fullName evidence="6">ABC transporter ATP-binding protein</fullName>
    </submittedName>
</protein>
<dbReference type="InterPro" id="IPR015854">
    <property type="entry name" value="ABC_transpr_LolD-like"/>
</dbReference>
<name>A0ABW0HR57_9BACL</name>
<dbReference type="CDD" id="cd03255">
    <property type="entry name" value="ABC_MJ0796_LolCDE_FtsE"/>
    <property type="match status" value="1"/>
</dbReference>
<dbReference type="PROSITE" id="PS50893">
    <property type="entry name" value="ABC_TRANSPORTER_2"/>
    <property type="match status" value="1"/>
</dbReference>